<feature type="domain" description="HTH merR-type" evidence="5">
    <location>
        <begin position="17"/>
        <end position="86"/>
    </location>
</feature>
<evidence type="ECO:0000256" key="4">
    <source>
        <dbReference type="ARBA" id="ARBA00023163"/>
    </source>
</evidence>
<accession>A0A0X2NJQ1</accession>
<dbReference type="EMBL" id="FAUH01000006">
    <property type="protein sequence ID" value="CUU65732.1"/>
    <property type="molecule type" value="Genomic_DNA"/>
</dbReference>
<evidence type="ECO:0000313" key="7">
    <source>
        <dbReference type="Proteomes" id="UP000182498"/>
    </source>
</evidence>
<dbReference type="InterPro" id="IPR047057">
    <property type="entry name" value="MerR_fam"/>
</dbReference>
<evidence type="ECO:0000259" key="5">
    <source>
        <dbReference type="PROSITE" id="PS50937"/>
    </source>
</evidence>
<dbReference type="InterPro" id="IPR012925">
    <property type="entry name" value="TipAS_dom"/>
</dbReference>
<dbReference type="SUPFAM" id="SSF46955">
    <property type="entry name" value="Putative DNA-binding domain"/>
    <property type="match status" value="1"/>
</dbReference>
<evidence type="ECO:0000256" key="2">
    <source>
        <dbReference type="ARBA" id="ARBA00023125"/>
    </source>
</evidence>
<evidence type="ECO:0000256" key="1">
    <source>
        <dbReference type="ARBA" id="ARBA00023015"/>
    </source>
</evidence>
<dbReference type="Proteomes" id="UP000182498">
    <property type="component" value="Unassembled WGS sequence"/>
</dbReference>
<evidence type="ECO:0000313" key="6">
    <source>
        <dbReference type="EMBL" id="CUU65732.1"/>
    </source>
</evidence>
<gene>
    <name evidence="6" type="ORF">CVAR292_01064</name>
</gene>
<dbReference type="Gene3D" id="1.10.1660.10">
    <property type="match status" value="1"/>
</dbReference>
<reference evidence="7" key="1">
    <citation type="submission" date="2015-11" db="EMBL/GenBank/DDBJ databases">
        <authorList>
            <person name="Dugat-Bony E."/>
        </authorList>
    </citation>
    <scope>NUCLEOTIDE SEQUENCE [LARGE SCALE GENOMIC DNA]</scope>
    <source>
        <strain evidence="7">Mu292</strain>
    </source>
</reference>
<dbReference type="InterPro" id="IPR000551">
    <property type="entry name" value="MerR-type_HTH_dom"/>
</dbReference>
<protein>
    <submittedName>
        <fullName evidence="6">Predicted transcriptional regulators</fullName>
    </submittedName>
</protein>
<keyword evidence="3" id="KW-0010">Activator</keyword>
<dbReference type="SUPFAM" id="SSF89082">
    <property type="entry name" value="Antibiotic binding domain of TipA-like multidrug resistance regulators"/>
    <property type="match status" value="1"/>
</dbReference>
<dbReference type="GO" id="GO:0003700">
    <property type="term" value="F:DNA-binding transcription factor activity"/>
    <property type="evidence" value="ECO:0007669"/>
    <property type="project" value="InterPro"/>
</dbReference>
<dbReference type="PANTHER" id="PTHR30204:SF90">
    <property type="entry name" value="HTH-TYPE TRANSCRIPTIONAL ACTIVATOR MTA"/>
    <property type="match status" value="1"/>
</dbReference>
<dbReference type="GO" id="GO:0003677">
    <property type="term" value="F:DNA binding"/>
    <property type="evidence" value="ECO:0007669"/>
    <property type="project" value="UniProtKB-KW"/>
</dbReference>
<dbReference type="Pfam" id="PF07739">
    <property type="entry name" value="TipAS"/>
    <property type="match status" value="1"/>
</dbReference>
<keyword evidence="2" id="KW-0238">DNA-binding</keyword>
<dbReference type="CDD" id="cd01106">
    <property type="entry name" value="HTH_TipAL-Mta"/>
    <property type="match status" value="1"/>
</dbReference>
<dbReference type="Gene3D" id="1.10.490.50">
    <property type="entry name" value="Antibiotic binding domain of TipA-like multidrug resistance regulators"/>
    <property type="match status" value="1"/>
</dbReference>
<proteinExistence type="predicted"/>
<dbReference type="InterPro" id="IPR036244">
    <property type="entry name" value="TipA-like_antibiotic-bd"/>
</dbReference>
<keyword evidence="7" id="KW-1185">Reference proteome</keyword>
<sequence>MGVMNNRDNNKSTGTQSLTVGEVAEILGVTVRTLHHWDQIGLASPSERTWSDYRLYTATDLARLQRIAVYRELDMSLAEIAALLDDPDTDPVASLTAQKERILEKVSRLADLERGVDRMIEAHRSGVLLTTEQQREIFGDGWDPDWTRQAHEKWGHTAQWSEYAERGAHRTPEQWAALQGAMADLEGRLGAAVRDGVLPGSETADALVDEHREVLSNFFTLSVSMQVCLGRMYEASAGTGADFAEHYESVAPGLTAWLRQAIDARARALGVDPDAAEWG</sequence>
<dbReference type="Pfam" id="PF13411">
    <property type="entry name" value="MerR_1"/>
    <property type="match status" value="1"/>
</dbReference>
<dbReference type="SMART" id="SM00422">
    <property type="entry name" value="HTH_MERR"/>
    <property type="match status" value="1"/>
</dbReference>
<dbReference type="PROSITE" id="PS50937">
    <property type="entry name" value="HTH_MERR_2"/>
    <property type="match status" value="1"/>
</dbReference>
<keyword evidence="4" id="KW-0804">Transcription</keyword>
<name>A0A0X2NJQ1_9CORY</name>
<dbReference type="InterPro" id="IPR009061">
    <property type="entry name" value="DNA-bd_dom_put_sf"/>
</dbReference>
<keyword evidence="1" id="KW-0805">Transcription regulation</keyword>
<dbReference type="PANTHER" id="PTHR30204">
    <property type="entry name" value="REDOX-CYCLING DRUG-SENSING TRANSCRIPTIONAL ACTIVATOR SOXR"/>
    <property type="match status" value="1"/>
</dbReference>
<organism evidence="6 7">
    <name type="scientific">Corynebacterium variabile</name>
    <dbReference type="NCBI Taxonomy" id="1727"/>
    <lineage>
        <taxon>Bacteria</taxon>
        <taxon>Bacillati</taxon>
        <taxon>Actinomycetota</taxon>
        <taxon>Actinomycetes</taxon>
        <taxon>Mycobacteriales</taxon>
        <taxon>Corynebacteriaceae</taxon>
        <taxon>Corynebacterium</taxon>
    </lineage>
</organism>
<dbReference type="AlphaFoldDB" id="A0A0X2NJQ1"/>
<evidence type="ECO:0000256" key="3">
    <source>
        <dbReference type="ARBA" id="ARBA00023159"/>
    </source>
</evidence>